<dbReference type="AlphaFoldDB" id="A0A9P0B6L5"/>
<dbReference type="SUPFAM" id="SSF47459">
    <property type="entry name" value="HLH, helix-loop-helix DNA-binding domain"/>
    <property type="match status" value="1"/>
</dbReference>
<feature type="compositionally biased region" description="Polar residues" evidence="7">
    <location>
        <begin position="500"/>
        <end position="511"/>
    </location>
</feature>
<feature type="region of interest" description="Disordered" evidence="7">
    <location>
        <begin position="360"/>
        <end position="400"/>
    </location>
</feature>
<dbReference type="Proteomes" id="UP001154078">
    <property type="component" value="Chromosome 5"/>
</dbReference>
<dbReference type="Gene3D" id="4.10.280.10">
    <property type="entry name" value="Helix-loop-helix DNA-binding domain"/>
    <property type="match status" value="1"/>
</dbReference>
<feature type="region of interest" description="Disordered" evidence="7">
    <location>
        <begin position="672"/>
        <end position="711"/>
    </location>
</feature>
<keyword evidence="2" id="KW-0805">Transcription regulation</keyword>
<proteinExistence type="predicted"/>
<evidence type="ECO:0000256" key="7">
    <source>
        <dbReference type="SAM" id="MobiDB-lite"/>
    </source>
</evidence>
<dbReference type="OrthoDB" id="6022628at2759"/>
<evidence type="ECO:0000313" key="9">
    <source>
        <dbReference type="EMBL" id="CAH0556464.1"/>
    </source>
</evidence>
<evidence type="ECO:0000256" key="2">
    <source>
        <dbReference type="ARBA" id="ARBA00023015"/>
    </source>
</evidence>
<protein>
    <recommendedName>
        <fullName evidence="8">BHLH domain-containing protein</fullName>
    </recommendedName>
</protein>
<keyword evidence="3" id="KW-0238">DNA-binding</keyword>
<evidence type="ECO:0000256" key="5">
    <source>
        <dbReference type="ARBA" id="ARBA00023242"/>
    </source>
</evidence>
<evidence type="ECO:0000256" key="1">
    <source>
        <dbReference type="ARBA" id="ARBA00004123"/>
    </source>
</evidence>
<name>A0A9P0B6L5_BRAAE</name>
<dbReference type="PANTHER" id="PTHR15741">
    <property type="entry name" value="BASIC HELIX-LOOP-HELIX ZIP TRANSCRIPTION FACTOR"/>
    <property type="match status" value="1"/>
</dbReference>
<dbReference type="PROSITE" id="PS50888">
    <property type="entry name" value="BHLH"/>
    <property type="match status" value="1"/>
</dbReference>
<feature type="domain" description="BHLH" evidence="8">
    <location>
        <begin position="703"/>
        <end position="757"/>
    </location>
</feature>
<reference evidence="9" key="1">
    <citation type="submission" date="2021-12" db="EMBL/GenBank/DDBJ databases">
        <authorList>
            <person name="King R."/>
        </authorList>
    </citation>
    <scope>NUCLEOTIDE SEQUENCE</scope>
</reference>
<keyword evidence="4" id="KW-0804">Transcription</keyword>
<feature type="compositionally biased region" description="Low complexity" evidence="7">
    <location>
        <begin position="459"/>
        <end position="483"/>
    </location>
</feature>
<dbReference type="PANTHER" id="PTHR15741:SF37">
    <property type="entry name" value="LD38259P"/>
    <property type="match status" value="1"/>
</dbReference>
<evidence type="ECO:0000256" key="4">
    <source>
        <dbReference type="ARBA" id="ARBA00023163"/>
    </source>
</evidence>
<feature type="compositionally biased region" description="Basic residues" evidence="7">
    <location>
        <begin position="556"/>
        <end position="567"/>
    </location>
</feature>
<organism evidence="9 10">
    <name type="scientific">Brassicogethes aeneus</name>
    <name type="common">Rape pollen beetle</name>
    <name type="synonym">Meligethes aeneus</name>
    <dbReference type="NCBI Taxonomy" id="1431903"/>
    <lineage>
        <taxon>Eukaryota</taxon>
        <taxon>Metazoa</taxon>
        <taxon>Ecdysozoa</taxon>
        <taxon>Arthropoda</taxon>
        <taxon>Hexapoda</taxon>
        <taxon>Insecta</taxon>
        <taxon>Pterygota</taxon>
        <taxon>Neoptera</taxon>
        <taxon>Endopterygota</taxon>
        <taxon>Coleoptera</taxon>
        <taxon>Polyphaga</taxon>
        <taxon>Cucujiformia</taxon>
        <taxon>Nitidulidae</taxon>
        <taxon>Meligethinae</taxon>
        <taxon>Brassicogethes</taxon>
    </lineage>
</organism>
<keyword evidence="10" id="KW-1185">Reference proteome</keyword>
<dbReference type="SMART" id="SM00353">
    <property type="entry name" value="HLH"/>
    <property type="match status" value="1"/>
</dbReference>
<dbReference type="Pfam" id="PF00010">
    <property type="entry name" value="HLH"/>
    <property type="match status" value="1"/>
</dbReference>
<dbReference type="GO" id="GO:0000978">
    <property type="term" value="F:RNA polymerase II cis-regulatory region sequence-specific DNA binding"/>
    <property type="evidence" value="ECO:0007669"/>
    <property type="project" value="TreeGrafter"/>
</dbReference>
<dbReference type="GO" id="GO:0005634">
    <property type="term" value="C:nucleus"/>
    <property type="evidence" value="ECO:0007669"/>
    <property type="project" value="UniProtKB-SubCell"/>
</dbReference>
<evidence type="ECO:0000256" key="3">
    <source>
        <dbReference type="ARBA" id="ARBA00023125"/>
    </source>
</evidence>
<dbReference type="FunFam" id="4.10.280.10:FF:000094">
    <property type="entry name" value="Blast:Carbohydrate-responsive element-binding protein"/>
    <property type="match status" value="1"/>
</dbReference>
<dbReference type="CDD" id="cd21739">
    <property type="entry name" value="NES2-NLS_ChREBP-like"/>
    <property type="match status" value="1"/>
</dbReference>
<feature type="region of interest" description="Disordered" evidence="7">
    <location>
        <begin position="453"/>
        <end position="586"/>
    </location>
</feature>
<evidence type="ECO:0000256" key="6">
    <source>
        <dbReference type="SAM" id="Coils"/>
    </source>
</evidence>
<evidence type="ECO:0000259" key="8">
    <source>
        <dbReference type="PROSITE" id="PS50888"/>
    </source>
</evidence>
<gene>
    <name evidence="9" type="ORF">MELIAE_LOCUS7401</name>
</gene>
<comment type="subcellular location">
    <subcellularLocation>
        <location evidence="1">Nucleus</location>
    </subcellularLocation>
</comment>
<accession>A0A9P0B6L5</accession>
<sequence length="905" mass="103794">MHKIQHVPRIDKPEKESIHSGQFMVSHFEAEEQDDEDNVAVPIPEVTGDLKSEEPVKKNLGMLEYVKIQCNQQLGIDNSLSKLFQCMSLAYRQKLTSPKWNRFRGIRLRWKDKIRLNNVIWRCWHLQFIRKENTLICQFASPLDVDTHNKPEAVVLEGKYWKRKLAAVTAEYKKWRMFYRNHALGHAAKDTSDMLDMDLLVWDSNSSDNMMMVDEDYMGLMSDTLFTTITNQPFVFPDSREIAKAGLADFIQPSLGPLQPNLDDYMDTMDPFQEFLNHRLPPVPEEQNDSYFKPHSWTYLEDQSSVNTIPQPEMVQYQQRISINKQSTIAIEDSQQSIQQTNFGNMLMQPTVEQYVVHATQQQQQERQQQQPPSYHSTVISKSSKPIKPSTTRSKLDQQHNLYKPVDAMYQTYQSQTVLINDQIPLQNDVTQQQQQQTPAAVQEQLYHKITSQEAAVRQQQQQQPLSPQDMQQQQFKMPQSSSNARKTSQGYKFPPPTSNPNIKFTTQVQQHLHHGGYPPPHSQYSASPSSSNTSATSSSPHQIVPKQEKPEPRRRGAPRGRQRSRSNTREPNKRPPLISAVSDPQLLNPTNSLLLTQLLASRDSPTQVYNRSQSTVLEVSTQVRIKEEKSGPTPILPSPPSNTLIIGTVSMGQVPPSLVDPLSLNTFSNSNSPIMDVSSQPLNSPTSSQGSIGSPNRDSHRDRRAGHIHAEQKRRYNIKNGFDMIHSLIPHLNQNPNPKLSKAAMLQKGAEYLRLLRSERNQLKEEMDMLRQQIESLNSSISNCQSMLPATGAPVSRRRDSKMQEMFDEHVRTRTMENWKYWIFNLIFRPLLNSFNNIVTTSSLDDLYRSTMIWVEQHCTLVDLRPVVLNSLTNLCTITEVLSDPEKLPEEARQMSQKSKQNNQ</sequence>
<dbReference type="GO" id="GO:0000981">
    <property type="term" value="F:DNA-binding transcription factor activity, RNA polymerase II-specific"/>
    <property type="evidence" value="ECO:0007669"/>
    <property type="project" value="TreeGrafter"/>
</dbReference>
<keyword evidence="6" id="KW-0175">Coiled coil</keyword>
<evidence type="ECO:0000313" key="10">
    <source>
        <dbReference type="Proteomes" id="UP001154078"/>
    </source>
</evidence>
<feature type="compositionally biased region" description="Low complexity" evidence="7">
    <location>
        <begin position="523"/>
        <end position="543"/>
    </location>
</feature>
<dbReference type="InterPro" id="IPR011598">
    <property type="entry name" value="bHLH_dom"/>
</dbReference>
<dbReference type="CDD" id="cd11405">
    <property type="entry name" value="bHLHzip_MLXIP_like"/>
    <property type="match status" value="1"/>
</dbReference>
<keyword evidence="5" id="KW-0539">Nucleus</keyword>
<feature type="compositionally biased region" description="Low complexity" evidence="7">
    <location>
        <begin position="361"/>
        <end position="393"/>
    </location>
</feature>
<feature type="coiled-coil region" evidence="6">
    <location>
        <begin position="754"/>
        <end position="788"/>
    </location>
</feature>
<feature type="compositionally biased region" description="Polar residues" evidence="7">
    <location>
        <begin position="672"/>
        <end position="697"/>
    </location>
</feature>
<dbReference type="InterPro" id="IPR036638">
    <property type="entry name" value="HLH_DNA-bd_sf"/>
</dbReference>
<dbReference type="EMBL" id="OV121136">
    <property type="protein sequence ID" value="CAH0556464.1"/>
    <property type="molecule type" value="Genomic_DNA"/>
</dbReference>
<dbReference type="InterPro" id="IPR052207">
    <property type="entry name" value="Max-like/E-box_TFs"/>
</dbReference>
<dbReference type="GO" id="GO:0046983">
    <property type="term" value="F:protein dimerization activity"/>
    <property type="evidence" value="ECO:0007669"/>
    <property type="project" value="InterPro"/>
</dbReference>